<comment type="domain">
    <text evidence="6">Has an N-terminal Jag-N domain and 2 RNA-binding domains (KH and R3H).</text>
</comment>
<dbReference type="Proteomes" id="UP000178602">
    <property type="component" value="Unassembled WGS sequence"/>
</dbReference>
<dbReference type="SMART" id="SM00393">
    <property type="entry name" value="R3H"/>
    <property type="match status" value="1"/>
</dbReference>
<comment type="caution">
    <text evidence="8">The sequence shown here is derived from an EMBL/GenBank/DDBJ whole genome shotgun (WGS) entry which is preliminary data.</text>
</comment>
<dbReference type="GO" id="GO:0071555">
    <property type="term" value="P:cell wall organization"/>
    <property type="evidence" value="ECO:0007669"/>
    <property type="project" value="UniProtKB-KW"/>
</dbReference>
<evidence type="ECO:0000259" key="7">
    <source>
        <dbReference type="PROSITE" id="PS51061"/>
    </source>
</evidence>
<keyword evidence="3 6" id="KW-0133">Cell shape</keyword>
<evidence type="ECO:0000256" key="3">
    <source>
        <dbReference type="ARBA" id="ARBA00022960"/>
    </source>
</evidence>
<dbReference type="Pfam" id="PF13083">
    <property type="entry name" value="KH_KhpA-B"/>
    <property type="match status" value="1"/>
</dbReference>
<comment type="subunit">
    <text evidence="6">Forms a complex with KhpA.</text>
</comment>
<dbReference type="InterPro" id="IPR004087">
    <property type="entry name" value="KH_dom"/>
</dbReference>
<evidence type="ECO:0000256" key="1">
    <source>
        <dbReference type="ARBA" id="ARBA00022490"/>
    </source>
</evidence>
<evidence type="ECO:0000256" key="5">
    <source>
        <dbReference type="ARBA" id="ARBA00023316"/>
    </source>
</evidence>
<accession>A0A1F4T6R3</accession>
<dbReference type="NCBIfam" id="NF041568">
    <property type="entry name" value="Jag_EloR"/>
    <property type="match status" value="1"/>
</dbReference>
<dbReference type="PANTHER" id="PTHR35800">
    <property type="entry name" value="PROTEIN JAG"/>
    <property type="match status" value="1"/>
</dbReference>
<dbReference type="SUPFAM" id="SSF54791">
    <property type="entry name" value="Eukaryotic type KH-domain (KH-domain type I)"/>
    <property type="match status" value="1"/>
</dbReference>
<comment type="subcellular location">
    <subcellularLocation>
        <location evidence="6">Cytoplasm</location>
    </subcellularLocation>
</comment>
<dbReference type="Gene3D" id="3.30.30.80">
    <property type="entry name" value="probable RNA-binding protein from clostridium symbiosum atcc 14940"/>
    <property type="match status" value="1"/>
</dbReference>
<dbReference type="InterPro" id="IPR038247">
    <property type="entry name" value="Jag_N_dom_sf"/>
</dbReference>
<proteinExistence type="inferred from homology"/>
<comment type="caution">
    <text evidence="6">Lacks conserved residue(s) required for the propagation of feature annotation.</text>
</comment>
<keyword evidence="4 6" id="KW-0143">Chaperone</keyword>
<keyword evidence="1 6" id="KW-0963">Cytoplasm</keyword>
<dbReference type="CDD" id="cd02414">
    <property type="entry name" value="KH-II_Jag"/>
    <property type="match status" value="1"/>
</dbReference>
<evidence type="ECO:0000313" key="9">
    <source>
        <dbReference type="Proteomes" id="UP000178602"/>
    </source>
</evidence>
<dbReference type="InterPro" id="IPR039247">
    <property type="entry name" value="KhpB"/>
</dbReference>
<dbReference type="PROSITE" id="PS51061">
    <property type="entry name" value="R3H"/>
    <property type="match status" value="1"/>
</dbReference>
<dbReference type="Pfam" id="PF01424">
    <property type="entry name" value="R3H"/>
    <property type="match status" value="1"/>
</dbReference>
<comment type="similarity">
    <text evidence="6">Belongs to the KhpB RNA-binding protein family.</text>
</comment>
<protein>
    <recommendedName>
        <fullName evidence="6">RNA-binding protein KhpB</fullName>
    </recommendedName>
    <alternativeName>
        <fullName evidence="6">RNA-binding protein EloR</fullName>
    </alternativeName>
</protein>
<organism evidence="8 9">
    <name type="scientific">candidate division WOR-1 bacterium RIFOXYC12_FULL_54_18</name>
    <dbReference type="NCBI Taxonomy" id="1802584"/>
    <lineage>
        <taxon>Bacteria</taxon>
        <taxon>Bacillati</taxon>
        <taxon>Saganbacteria</taxon>
    </lineage>
</organism>
<dbReference type="GO" id="GO:0008360">
    <property type="term" value="P:regulation of cell shape"/>
    <property type="evidence" value="ECO:0007669"/>
    <property type="project" value="UniProtKB-KW"/>
</dbReference>
<dbReference type="Gene3D" id="3.30.1370.50">
    <property type="entry name" value="R3H-like domain"/>
    <property type="match status" value="1"/>
</dbReference>
<dbReference type="SUPFAM" id="SSF82708">
    <property type="entry name" value="R3H domain"/>
    <property type="match status" value="1"/>
</dbReference>
<name>A0A1F4T6R3_UNCSA</name>
<sequence length="203" mass="22222">MKGKNVEEATKAAVAVLGIDREKVEIKVITEGKAGMMGLIGGEEAEVEAIVKESGAEEAKQILQNILDKMGFMAMTEISSENGDNVVISIKGEDMGRIIGKSGSMLKSLETLINAMIWKFMGKRYHISIDAGGYKDKREQALQRLAADVADEVARTGESKAMPRLEPSDRRIVHLFLQEDGRVKTFSEGEGKDRKLIVAPKEV</sequence>
<dbReference type="SMART" id="SM01245">
    <property type="entry name" value="Jag_N"/>
    <property type="match status" value="1"/>
</dbReference>
<feature type="domain" description="R3H" evidence="7">
    <location>
        <begin position="136"/>
        <end position="202"/>
    </location>
</feature>
<gene>
    <name evidence="6" type="primary">khpB</name>
    <name evidence="6" type="synonym">eloR</name>
    <name evidence="8" type="ORF">A3K49_05620</name>
</gene>
<dbReference type="PANTHER" id="PTHR35800:SF1">
    <property type="entry name" value="RNA-BINDING PROTEIN KHPB"/>
    <property type="match status" value="1"/>
</dbReference>
<dbReference type="SMART" id="SM00322">
    <property type="entry name" value="KH"/>
    <property type="match status" value="1"/>
</dbReference>
<evidence type="ECO:0000256" key="6">
    <source>
        <dbReference type="HAMAP-Rule" id="MF_00867"/>
    </source>
</evidence>
<evidence type="ECO:0000313" key="8">
    <source>
        <dbReference type="EMBL" id="OGC28432.1"/>
    </source>
</evidence>
<dbReference type="HAMAP" id="MF_00867">
    <property type="entry name" value="KhpB"/>
    <property type="match status" value="1"/>
</dbReference>
<comment type="function">
    <text evidence="6">A probable RNA chaperone. Forms a complex with KhpA which binds to cellular RNA and controls its expression. Plays a role in peptidoglycan (PG) homeostasis and cell length regulation.</text>
</comment>
<evidence type="ECO:0000256" key="4">
    <source>
        <dbReference type="ARBA" id="ARBA00023186"/>
    </source>
</evidence>
<dbReference type="GO" id="GO:0003723">
    <property type="term" value="F:RNA binding"/>
    <property type="evidence" value="ECO:0007669"/>
    <property type="project" value="UniProtKB-UniRule"/>
</dbReference>
<keyword evidence="2 6" id="KW-0694">RNA-binding</keyword>
<dbReference type="InterPro" id="IPR036612">
    <property type="entry name" value="KH_dom_type_1_sf"/>
</dbReference>
<keyword evidence="5 6" id="KW-0961">Cell wall biogenesis/degradation</keyword>
<dbReference type="InterPro" id="IPR038008">
    <property type="entry name" value="Jag_KH"/>
</dbReference>
<dbReference type="InterPro" id="IPR015946">
    <property type="entry name" value="KH_dom-like_a/b"/>
</dbReference>
<dbReference type="InterPro" id="IPR032782">
    <property type="entry name" value="KhpB_N"/>
</dbReference>
<dbReference type="EMBL" id="MEUG01000001">
    <property type="protein sequence ID" value="OGC28432.1"/>
    <property type="molecule type" value="Genomic_DNA"/>
</dbReference>
<dbReference type="Pfam" id="PF14804">
    <property type="entry name" value="Jag_N"/>
    <property type="match status" value="1"/>
</dbReference>
<dbReference type="CDD" id="cd02644">
    <property type="entry name" value="R3H_jag"/>
    <property type="match status" value="1"/>
</dbReference>
<dbReference type="Gene3D" id="3.30.300.20">
    <property type="match status" value="1"/>
</dbReference>
<dbReference type="GO" id="GO:0005737">
    <property type="term" value="C:cytoplasm"/>
    <property type="evidence" value="ECO:0007669"/>
    <property type="project" value="UniProtKB-SubCell"/>
</dbReference>
<dbReference type="InterPro" id="IPR036867">
    <property type="entry name" value="R3H_dom_sf"/>
</dbReference>
<dbReference type="GO" id="GO:0009252">
    <property type="term" value="P:peptidoglycan biosynthetic process"/>
    <property type="evidence" value="ECO:0007669"/>
    <property type="project" value="UniProtKB-UniRule"/>
</dbReference>
<dbReference type="InterPro" id="IPR001374">
    <property type="entry name" value="R3H_dom"/>
</dbReference>
<dbReference type="AlphaFoldDB" id="A0A1F4T6R3"/>
<dbReference type="InterPro" id="IPR034079">
    <property type="entry name" value="R3H_KhpB"/>
</dbReference>
<reference evidence="8 9" key="1">
    <citation type="journal article" date="2016" name="Nat. Commun.">
        <title>Thousands of microbial genomes shed light on interconnected biogeochemical processes in an aquifer system.</title>
        <authorList>
            <person name="Anantharaman K."/>
            <person name="Brown C.T."/>
            <person name="Hug L.A."/>
            <person name="Sharon I."/>
            <person name="Castelle C.J."/>
            <person name="Probst A.J."/>
            <person name="Thomas B.C."/>
            <person name="Singh A."/>
            <person name="Wilkins M.J."/>
            <person name="Karaoz U."/>
            <person name="Brodie E.L."/>
            <person name="Williams K.H."/>
            <person name="Hubbard S.S."/>
            <person name="Banfield J.F."/>
        </authorList>
    </citation>
    <scope>NUCLEOTIDE SEQUENCE [LARGE SCALE GENOMIC DNA]</scope>
</reference>
<evidence type="ECO:0000256" key="2">
    <source>
        <dbReference type="ARBA" id="ARBA00022884"/>
    </source>
</evidence>